<dbReference type="PANTHER" id="PTHR10885:SF0">
    <property type="entry name" value="ISOPENTENYL-DIPHOSPHATE DELTA-ISOMERASE"/>
    <property type="match status" value="1"/>
</dbReference>
<dbReference type="PROSITE" id="PS00893">
    <property type="entry name" value="NUDIX_BOX"/>
    <property type="match status" value="1"/>
</dbReference>
<dbReference type="InterPro" id="IPR020084">
    <property type="entry name" value="NUDIX_hydrolase_CS"/>
</dbReference>
<dbReference type="CDD" id="cd04692">
    <property type="entry name" value="NUDIX_Hydrolase"/>
    <property type="match status" value="1"/>
</dbReference>
<evidence type="ECO:0000259" key="2">
    <source>
        <dbReference type="PROSITE" id="PS51462"/>
    </source>
</evidence>
<evidence type="ECO:0000313" key="4">
    <source>
        <dbReference type="Proteomes" id="UP000198779"/>
    </source>
</evidence>
<name>A0A1G7W8Z9_9BACT</name>
<dbReference type="Gene3D" id="3.90.79.10">
    <property type="entry name" value="Nucleoside Triphosphate Pyrophosphohydrolase"/>
    <property type="match status" value="1"/>
</dbReference>
<dbReference type="PANTHER" id="PTHR10885">
    <property type="entry name" value="ISOPENTENYL-DIPHOSPHATE DELTA-ISOMERASE"/>
    <property type="match status" value="1"/>
</dbReference>
<proteinExistence type="predicted"/>
<dbReference type="EMBL" id="FNCQ01000007">
    <property type="protein sequence ID" value="SDG68456.1"/>
    <property type="molecule type" value="Genomic_DNA"/>
</dbReference>
<feature type="domain" description="Nudix hydrolase" evidence="2">
    <location>
        <begin position="32"/>
        <end position="166"/>
    </location>
</feature>
<dbReference type="GO" id="GO:0016853">
    <property type="term" value="F:isomerase activity"/>
    <property type="evidence" value="ECO:0007669"/>
    <property type="project" value="UniProtKB-KW"/>
</dbReference>
<gene>
    <name evidence="3" type="ORF">SAMN04487901_107102</name>
</gene>
<dbReference type="SUPFAM" id="SSF55811">
    <property type="entry name" value="Nudix"/>
    <property type="match status" value="1"/>
</dbReference>
<dbReference type="InterPro" id="IPR015797">
    <property type="entry name" value="NUDIX_hydrolase-like_dom_sf"/>
</dbReference>
<dbReference type="PROSITE" id="PS51462">
    <property type="entry name" value="NUDIX"/>
    <property type="match status" value="1"/>
</dbReference>
<keyword evidence="1" id="KW-0378">Hydrolase</keyword>
<dbReference type="AlphaFoldDB" id="A0A1G7W8Z9"/>
<dbReference type="Pfam" id="PF00293">
    <property type="entry name" value="NUDIX"/>
    <property type="match status" value="1"/>
</dbReference>
<dbReference type="RefSeq" id="WP_091817133.1">
    <property type="nucleotide sequence ID" value="NZ_CP091790.1"/>
</dbReference>
<accession>A0A1G7W8Z9</accession>
<keyword evidence="3" id="KW-0413">Isomerase</keyword>
<dbReference type="GO" id="GO:0016787">
    <property type="term" value="F:hydrolase activity"/>
    <property type="evidence" value="ECO:0007669"/>
    <property type="project" value="UniProtKB-KW"/>
</dbReference>
<sequence>MDNLEEKFPLVDEEGRVIGSATRGECHNGSRLLHPVVHLHVFNSAGDIYLQKRPEWKDIQPGKWDTAVGGHMDYGETPEQALRREVSEELGITDFVPEFVDKYVFDSKRERELVYVNRTTYDGPVRPSAEELDGGRFWTMQEIKEAMGKEILTPNFESEFRRCFPDMACH</sequence>
<evidence type="ECO:0000256" key="1">
    <source>
        <dbReference type="ARBA" id="ARBA00022801"/>
    </source>
</evidence>
<dbReference type="InterPro" id="IPR000086">
    <property type="entry name" value="NUDIX_hydrolase_dom"/>
</dbReference>
<dbReference type="STRING" id="645274.SAMN04487901_107102"/>
<protein>
    <submittedName>
        <fullName evidence="3">Isopentenyldiphosphate isomerase</fullName>
    </submittedName>
</protein>
<reference evidence="4" key="1">
    <citation type="submission" date="2016-10" db="EMBL/GenBank/DDBJ databases">
        <authorList>
            <person name="Varghese N."/>
            <person name="Submissions S."/>
        </authorList>
    </citation>
    <scope>NUCLEOTIDE SEQUENCE [LARGE SCALE GENOMIC DNA]</scope>
    <source>
        <strain evidence="4">BP1-148</strain>
    </source>
</reference>
<dbReference type="Proteomes" id="UP000198779">
    <property type="component" value="Unassembled WGS sequence"/>
</dbReference>
<keyword evidence="4" id="KW-1185">Reference proteome</keyword>
<evidence type="ECO:0000313" key="3">
    <source>
        <dbReference type="EMBL" id="SDG68456.1"/>
    </source>
</evidence>
<organism evidence="3 4">
    <name type="scientific">Prevotella communis</name>
    <dbReference type="NCBI Taxonomy" id="2913614"/>
    <lineage>
        <taxon>Bacteria</taxon>
        <taxon>Pseudomonadati</taxon>
        <taxon>Bacteroidota</taxon>
        <taxon>Bacteroidia</taxon>
        <taxon>Bacteroidales</taxon>
        <taxon>Prevotellaceae</taxon>
        <taxon>Prevotella</taxon>
    </lineage>
</organism>